<keyword evidence="3 6" id="KW-0812">Transmembrane</keyword>
<dbReference type="CDD" id="cd06579">
    <property type="entry name" value="TM_PBP1_transp_AraH_like"/>
    <property type="match status" value="1"/>
</dbReference>
<comment type="caution">
    <text evidence="7">The sequence shown here is derived from an EMBL/GenBank/DDBJ whole genome shotgun (WGS) entry which is preliminary data.</text>
</comment>
<feature type="transmembrane region" description="Helical" evidence="6">
    <location>
        <begin position="54"/>
        <end position="74"/>
    </location>
</feature>
<evidence type="ECO:0000256" key="4">
    <source>
        <dbReference type="ARBA" id="ARBA00022989"/>
    </source>
</evidence>
<gene>
    <name evidence="7" type="ORF">V4C55_25335</name>
</gene>
<evidence type="ECO:0000256" key="6">
    <source>
        <dbReference type="SAM" id="Phobius"/>
    </source>
</evidence>
<name>A0ABU9QI12_9BURK</name>
<feature type="transmembrane region" description="Helical" evidence="6">
    <location>
        <begin position="305"/>
        <end position="321"/>
    </location>
</feature>
<evidence type="ECO:0000313" key="8">
    <source>
        <dbReference type="Proteomes" id="UP001494588"/>
    </source>
</evidence>
<keyword evidence="2" id="KW-1003">Cell membrane</keyword>
<feature type="transmembrane region" description="Helical" evidence="6">
    <location>
        <begin position="132"/>
        <end position="151"/>
    </location>
</feature>
<feature type="transmembrane region" description="Helical" evidence="6">
    <location>
        <begin position="20"/>
        <end position="42"/>
    </location>
</feature>
<protein>
    <submittedName>
        <fullName evidence="7">ABC transporter permease</fullName>
    </submittedName>
</protein>
<accession>A0ABU9QI12</accession>
<evidence type="ECO:0000256" key="2">
    <source>
        <dbReference type="ARBA" id="ARBA00022475"/>
    </source>
</evidence>
<dbReference type="Proteomes" id="UP001494588">
    <property type="component" value="Unassembled WGS sequence"/>
</dbReference>
<feature type="transmembrane region" description="Helical" evidence="6">
    <location>
        <begin position="106"/>
        <end position="125"/>
    </location>
</feature>
<dbReference type="RefSeq" id="WP_201656515.1">
    <property type="nucleotide sequence ID" value="NZ_CAJHCS010000025.1"/>
</dbReference>
<feature type="transmembrane region" description="Helical" evidence="6">
    <location>
        <begin position="279"/>
        <end position="299"/>
    </location>
</feature>
<evidence type="ECO:0000256" key="3">
    <source>
        <dbReference type="ARBA" id="ARBA00022692"/>
    </source>
</evidence>
<keyword evidence="4 6" id="KW-1133">Transmembrane helix</keyword>
<dbReference type="PANTHER" id="PTHR32196:SF72">
    <property type="entry name" value="RIBOSE IMPORT PERMEASE PROTEIN RBSC"/>
    <property type="match status" value="1"/>
</dbReference>
<dbReference type="Pfam" id="PF02653">
    <property type="entry name" value="BPD_transp_2"/>
    <property type="match status" value="1"/>
</dbReference>
<sequence>MTTTVQNQPTTPTHRRDFLAVLKSYGLVWVLLGLCAIATWLSPSFLGVMNLVNVLRQIALLGIVGIGMTFVILARGIDLSVGSIVGLIAVVTALMLTQGYPVYLCVLAAIALGLVLGAINGLGIAIGRLPAFIMTLGSMVMFRGMALSIANGQPINVGDAPGFDFIGSGDFLQIPVVVWLFAAIALLAFLVLRYTSFGRYVYAVGSNTEAAHLAGINTRVISFIVYVISGLAAAITAIVYVSRLTVGEPTAGTGLELEAIAVTVIGGTSLFGGEGGVMGTVLGAAIIAVLANVMNLLGISPFTQQIIKGAIIIVAVLFEMYRGKGKKA</sequence>
<organism evidence="7 8">
    <name type="scientific">Paraburkholderia sabiae</name>
    <dbReference type="NCBI Taxonomy" id="273251"/>
    <lineage>
        <taxon>Bacteria</taxon>
        <taxon>Pseudomonadati</taxon>
        <taxon>Pseudomonadota</taxon>
        <taxon>Betaproteobacteria</taxon>
        <taxon>Burkholderiales</taxon>
        <taxon>Burkholderiaceae</taxon>
        <taxon>Paraburkholderia</taxon>
    </lineage>
</organism>
<dbReference type="InterPro" id="IPR001851">
    <property type="entry name" value="ABC_transp_permease"/>
</dbReference>
<reference evidence="7 8" key="1">
    <citation type="submission" date="2024-01" db="EMBL/GenBank/DDBJ databases">
        <title>The diversity of rhizobia nodulating Mimosa spp. in eleven states of Brazil covering several biomes is determined by host plant, location, and edaphic factors.</title>
        <authorList>
            <person name="Rouws L."/>
            <person name="Barauna A."/>
            <person name="Beukes C."/>
            <person name="De Faria S.M."/>
            <person name="Gross E."/>
            <person name="Dos Reis Junior F.B."/>
            <person name="Simon M."/>
            <person name="Maluk M."/>
            <person name="Odee D.W."/>
            <person name="Kenicer G."/>
            <person name="Young J.P.W."/>
            <person name="Reis V.M."/>
            <person name="Zilli J."/>
            <person name="James E.K."/>
        </authorList>
    </citation>
    <scope>NUCLEOTIDE SEQUENCE [LARGE SCALE GENOMIC DNA]</scope>
    <source>
        <strain evidence="7 8">JPY77</strain>
    </source>
</reference>
<evidence type="ECO:0000256" key="5">
    <source>
        <dbReference type="ARBA" id="ARBA00023136"/>
    </source>
</evidence>
<evidence type="ECO:0000256" key="1">
    <source>
        <dbReference type="ARBA" id="ARBA00004651"/>
    </source>
</evidence>
<dbReference type="PANTHER" id="PTHR32196">
    <property type="entry name" value="ABC TRANSPORTER PERMEASE PROTEIN YPHD-RELATED-RELATED"/>
    <property type="match status" value="1"/>
</dbReference>
<evidence type="ECO:0000313" key="7">
    <source>
        <dbReference type="EMBL" id="MEM5289061.1"/>
    </source>
</evidence>
<keyword evidence="8" id="KW-1185">Reference proteome</keyword>
<keyword evidence="5 6" id="KW-0472">Membrane</keyword>
<feature type="transmembrane region" description="Helical" evidence="6">
    <location>
        <begin position="220"/>
        <end position="241"/>
    </location>
</feature>
<comment type="subcellular location">
    <subcellularLocation>
        <location evidence="1">Cell membrane</location>
        <topology evidence="1">Multi-pass membrane protein</topology>
    </subcellularLocation>
</comment>
<dbReference type="EMBL" id="JAZHGC010000023">
    <property type="protein sequence ID" value="MEM5289061.1"/>
    <property type="molecule type" value="Genomic_DNA"/>
</dbReference>
<proteinExistence type="predicted"/>
<feature type="transmembrane region" description="Helical" evidence="6">
    <location>
        <begin position="171"/>
        <end position="192"/>
    </location>
</feature>
<feature type="transmembrane region" description="Helical" evidence="6">
    <location>
        <begin position="81"/>
        <end position="100"/>
    </location>
</feature>